<organism evidence="8 9">
    <name type="scientific">Caerostris extrusa</name>
    <name type="common">Bark spider</name>
    <name type="synonym">Caerostris bankana</name>
    <dbReference type="NCBI Taxonomy" id="172846"/>
    <lineage>
        <taxon>Eukaryota</taxon>
        <taxon>Metazoa</taxon>
        <taxon>Ecdysozoa</taxon>
        <taxon>Arthropoda</taxon>
        <taxon>Chelicerata</taxon>
        <taxon>Arachnida</taxon>
        <taxon>Araneae</taxon>
        <taxon>Araneomorphae</taxon>
        <taxon>Entelegynae</taxon>
        <taxon>Araneoidea</taxon>
        <taxon>Araneidae</taxon>
        <taxon>Caerostris</taxon>
    </lineage>
</organism>
<keyword evidence="2 6" id="KW-0812">Transmembrane</keyword>
<feature type="region of interest" description="Disordered" evidence="5">
    <location>
        <begin position="197"/>
        <end position="224"/>
    </location>
</feature>
<dbReference type="InterPro" id="IPR005821">
    <property type="entry name" value="Ion_trans_dom"/>
</dbReference>
<dbReference type="GO" id="GO:0005886">
    <property type="term" value="C:plasma membrane"/>
    <property type="evidence" value="ECO:0007669"/>
    <property type="project" value="TreeGrafter"/>
</dbReference>
<evidence type="ECO:0000256" key="1">
    <source>
        <dbReference type="ARBA" id="ARBA00004141"/>
    </source>
</evidence>
<dbReference type="Proteomes" id="UP001054945">
    <property type="component" value="Unassembled WGS sequence"/>
</dbReference>
<evidence type="ECO:0000313" key="9">
    <source>
        <dbReference type="Proteomes" id="UP001054945"/>
    </source>
</evidence>
<dbReference type="EMBL" id="BPLR01002014">
    <property type="protein sequence ID" value="GIX69021.1"/>
    <property type="molecule type" value="Genomic_DNA"/>
</dbReference>
<feature type="domain" description="Ion transport" evidence="7">
    <location>
        <begin position="8"/>
        <end position="65"/>
    </location>
</feature>
<feature type="domain" description="Ion transport" evidence="7">
    <location>
        <begin position="342"/>
        <end position="425"/>
    </location>
</feature>
<dbReference type="AlphaFoldDB" id="A0AAV4MAB7"/>
<proteinExistence type="predicted"/>
<gene>
    <name evidence="8" type="primary">Nalcn</name>
    <name evidence="8" type="ORF">CEXT_677401</name>
</gene>
<comment type="caution">
    <text evidence="8">The sequence shown here is derived from an EMBL/GenBank/DDBJ whole genome shotgun (WGS) entry which is preliminary data.</text>
</comment>
<keyword evidence="3 6" id="KW-1133">Transmembrane helix</keyword>
<keyword evidence="9" id="KW-1185">Reference proteome</keyword>
<dbReference type="Gene3D" id="1.10.287.70">
    <property type="match status" value="1"/>
</dbReference>
<accession>A0AAV4MAB7</accession>
<dbReference type="PANTHER" id="PTHR46141">
    <property type="entry name" value="SODIUM LEAK CHANNEL NON-SELECTIVE PROTEIN"/>
    <property type="match status" value="1"/>
</dbReference>
<dbReference type="GO" id="GO:0005261">
    <property type="term" value="F:monoatomic cation channel activity"/>
    <property type="evidence" value="ECO:0007669"/>
    <property type="project" value="InterPro"/>
</dbReference>
<dbReference type="Pfam" id="PF00520">
    <property type="entry name" value="Ion_trans"/>
    <property type="match status" value="2"/>
</dbReference>
<evidence type="ECO:0000256" key="6">
    <source>
        <dbReference type="SAM" id="Phobius"/>
    </source>
</evidence>
<evidence type="ECO:0000259" key="7">
    <source>
        <dbReference type="Pfam" id="PF00520"/>
    </source>
</evidence>
<comment type="subcellular location">
    <subcellularLocation>
        <location evidence="1">Membrane</location>
        <topology evidence="1">Multi-pass membrane protein</topology>
    </subcellularLocation>
</comment>
<feature type="transmembrane region" description="Helical" evidence="6">
    <location>
        <begin position="336"/>
        <end position="359"/>
    </location>
</feature>
<dbReference type="GO" id="GO:0032230">
    <property type="term" value="P:positive regulation of synaptic transmission, GABAergic"/>
    <property type="evidence" value="ECO:0007669"/>
    <property type="project" value="TreeGrafter"/>
</dbReference>
<dbReference type="Gene3D" id="1.20.120.350">
    <property type="entry name" value="Voltage-gated potassium channels. Chain C"/>
    <property type="match status" value="1"/>
</dbReference>
<dbReference type="InterPro" id="IPR027359">
    <property type="entry name" value="Volt_channel_dom_sf"/>
</dbReference>
<evidence type="ECO:0000256" key="3">
    <source>
        <dbReference type="ARBA" id="ARBA00022989"/>
    </source>
</evidence>
<protein>
    <submittedName>
        <fullName evidence="8">Sodium leak channel non-selective protein</fullName>
    </submittedName>
</protein>
<evidence type="ECO:0000313" key="8">
    <source>
        <dbReference type="EMBL" id="GIX69021.1"/>
    </source>
</evidence>
<dbReference type="PANTHER" id="PTHR46141:SF1">
    <property type="entry name" value="SODIUM LEAK CHANNEL NALCN"/>
    <property type="match status" value="1"/>
</dbReference>
<dbReference type="InterPro" id="IPR028823">
    <property type="entry name" value="NALCN"/>
</dbReference>
<reference evidence="8 9" key="1">
    <citation type="submission" date="2021-06" db="EMBL/GenBank/DDBJ databases">
        <title>Caerostris extrusa draft genome.</title>
        <authorList>
            <person name="Kono N."/>
            <person name="Arakawa K."/>
        </authorList>
    </citation>
    <scope>NUCLEOTIDE SEQUENCE [LARGE SCALE GENOMIC DNA]</scope>
</reference>
<keyword evidence="4 6" id="KW-0472">Membrane</keyword>
<evidence type="ECO:0000256" key="5">
    <source>
        <dbReference type="SAM" id="MobiDB-lite"/>
    </source>
</evidence>
<evidence type="ECO:0000256" key="4">
    <source>
        <dbReference type="ARBA" id="ARBA00023136"/>
    </source>
</evidence>
<evidence type="ECO:0000256" key="2">
    <source>
        <dbReference type="ARBA" id="ARBA00022692"/>
    </source>
</evidence>
<sequence length="471" mass="54533">MQLFCSLGDFNKFEAFPEAFMSMFQILTQEGWGEVMNETMLRTSRTIGPFIVLSLFVAVILDNLELDEDIKKVKQLKAREQSAGIKEGLPFRLLLFEHFPDSPQMSHLSKVPSEFIVPKVRESFMRQFVDDQPEESPTMKKLSENEDNLVTFRKTRPLKLMASPCKVRNTTNILRKASVTNIVIDSNNQRLLVGDSGQIPVLGKGPKQSQSQKTIRLDRRSMRRSMRGSIKIKQTYDHLRENGDGGTLNPTASRSPHDFDIKLIQQKRQQAEMKRNQREEDLRENHPYFDTPLFMVARESRRKFCQTIVWARYDPHIRDPVTGKERKIKYKTFHNLLGLVTYLDWFMIWITTLCCISMMFETPQKRVMNTALLQVAEYIFVTAMSLEIILKTLADGLFFTPKALIKDAAGVMDFFIFAMSCMKYYHQVLLLRMCAFYGEFGIFMLDATKSSTSIWSSSSNDFEMCTTSTYI</sequence>
<name>A0AAV4MAB7_CAEEX</name>
<dbReference type="GO" id="GO:0032224">
    <property type="term" value="P:positive regulation of synaptic transmission, cholinergic"/>
    <property type="evidence" value="ECO:0007669"/>
    <property type="project" value="TreeGrafter"/>
</dbReference>